<dbReference type="Proteomes" id="UP001589575">
    <property type="component" value="Unassembled WGS sequence"/>
</dbReference>
<feature type="compositionally biased region" description="Basic and acidic residues" evidence="1">
    <location>
        <begin position="82"/>
        <end position="96"/>
    </location>
</feature>
<feature type="compositionally biased region" description="Basic and acidic residues" evidence="1">
    <location>
        <begin position="114"/>
        <end position="124"/>
    </location>
</feature>
<dbReference type="EMBL" id="JBHMFI010000001">
    <property type="protein sequence ID" value="MFB9073653.1"/>
    <property type="molecule type" value="Genomic_DNA"/>
</dbReference>
<keyword evidence="4" id="KW-1185">Reference proteome</keyword>
<accession>A0ABV5G3Z7</accession>
<protein>
    <submittedName>
        <fullName evidence="3">Uncharacterized protein</fullName>
    </submittedName>
</protein>
<comment type="caution">
    <text evidence="3">The sequence shown here is derived from an EMBL/GenBank/DDBJ whole genome shotgun (WGS) entry which is preliminary data.</text>
</comment>
<feature type="compositionally biased region" description="Gly residues" evidence="1">
    <location>
        <begin position="97"/>
        <end position="112"/>
    </location>
</feature>
<evidence type="ECO:0000313" key="4">
    <source>
        <dbReference type="Proteomes" id="UP001589575"/>
    </source>
</evidence>
<feature type="compositionally biased region" description="Basic and acidic residues" evidence="1">
    <location>
        <begin position="233"/>
        <end position="254"/>
    </location>
</feature>
<name>A0ABV5G3Z7_9MICC</name>
<organism evidence="3 4">
    <name type="scientific">Citricoccus parietis</name>
    <dbReference type="NCBI Taxonomy" id="592307"/>
    <lineage>
        <taxon>Bacteria</taxon>
        <taxon>Bacillati</taxon>
        <taxon>Actinomycetota</taxon>
        <taxon>Actinomycetes</taxon>
        <taxon>Micrococcales</taxon>
        <taxon>Micrococcaceae</taxon>
        <taxon>Citricoccus</taxon>
    </lineage>
</organism>
<keyword evidence="2" id="KW-0732">Signal</keyword>
<feature type="region of interest" description="Disordered" evidence="1">
    <location>
        <begin position="24"/>
        <end position="304"/>
    </location>
</feature>
<gene>
    <name evidence="3" type="ORF">ACFFX0_21600</name>
</gene>
<feature type="compositionally biased region" description="Basic and acidic residues" evidence="1">
    <location>
        <begin position="289"/>
        <end position="304"/>
    </location>
</feature>
<proteinExistence type="predicted"/>
<feature type="compositionally biased region" description="Basic and acidic residues" evidence="1">
    <location>
        <begin position="209"/>
        <end position="218"/>
    </location>
</feature>
<feature type="signal peptide" evidence="2">
    <location>
        <begin position="1"/>
        <end position="20"/>
    </location>
</feature>
<feature type="chain" id="PRO_5046554992" evidence="2">
    <location>
        <begin position="21"/>
        <end position="304"/>
    </location>
</feature>
<evidence type="ECO:0000313" key="3">
    <source>
        <dbReference type="EMBL" id="MFB9073653.1"/>
    </source>
</evidence>
<evidence type="ECO:0000256" key="2">
    <source>
        <dbReference type="SAM" id="SignalP"/>
    </source>
</evidence>
<feature type="compositionally biased region" description="Low complexity" evidence="1">
    <location>
        <begin position="262"/>
        <end position="278"/>
    </location>
</feature>
<feature type="compositionally biased region" description="Gly residues" evidence="1">
    <location>
        <begin position="131"/>
        <end position="144"/>
    </location>
</feature>
<sequence length="304" mass="31910">MRALRATVVLLLCPSFSATAITPLQEEHDRTANSPTGPRTGHHRVRPAGGTPADPGRVERHQGRAHRRVQRTCGARGGWTDLRGEHGRDRGDRDAGRCGGSPAGGRGGGTHGGELPRGRGHDQPGDPPRAGGLGPAGVSGGVGRPRGNPAGPGPPRGRGRQPPAGRGRVRRTAARAAEGRVRQRIARGPGDCTQRGVRTVLLRRPVHPGRPDRSRADRLGGPAGGPPHHLRRGRDPDRDDLGRRRAGRGRGEGLRHHRSRGDLPGLARLGRGRAPAAGGADGRPVRRAGRTEGTGRHAQRAGDP</sequence>
<reference evidence="3 4" key="1">
    <citation type="submission" date="2024-09" db="EMBL/GenBank/DDBJ databases">
        <authorList>
            <person name="Sun Q."/>
            <person name="Mori K."/>
        </authorList>
    </citation>
    <scope>NUCLEOTIDE SEQUENCE [LARGE SCALE GENOMIC DNA]</scope>
    <source>
        <strain evidence="3 4">CCM 7609</strain>
    </source>
</reference>
<evidence type="ECO:0000256" key="1">
    <source>
        <dbReference type="SAM" id="MobiDB-lite"/>
    </source>
</evidence>